<protein>
    <submittedName>
        <fullName evidence="2">Uncharacterized protein</fullName>
    </submittedName>
</protein>
<gene>
    <name evidence="2" type="ORF">FHS28_000910</name>
</gene>
<comment type="caution">
    <text evidence="2">The sequence shown here is derived from an EMBL/GenBank/DDBJ whole genome shotgun (WGS) entry which is preliminary data.</text>
</comment>
<sequence length="355" mass="38059">MKISSLVRFFSPQTSQQRANQAPHRPTLNLSAPLGNRQDVQLWSAQLPAALALVNELDAALPPSHLTKLGGVGRTSTRATTGDASFSLGGGTSSHPVQIKPGMGNQTGVALNAYELSRDSIVMGRPDNAASAAFGAMCLQKGVRAVFDLTSPDAPGRHCMKSNAPWVKGDTRVEFRCPLHNGFPVEHRAQFGDLQATRRDVGVRMEVGGKGLPPLRPQQPQPKWNNGAQPASSVLEWFQLPLEPGRAIPPRTLLALSQHAEVLGEGGDAACVFQSADGGRTAAMAAAAHDLYRLLKNPTRRDRPVMDSVTEVCLRGRARFSPDLFTAPEEVASLIGMARLMEQEGLLPRAIRAHA</sequence>
<evidence type="ECO:0000256" key="1">
    <source>
        <dbReference type="SAM" id="MobiDB-lite"/>
    </source>
</evidence>
<dbReference type="Proteomes" id="UP000574369">
    <property type="component" value="Unassembled WGS sequence"/>
</dbReference>
<proteinExistence type="predicted"/>
<accession>A0ABR6GN64</accession>
<dbReference type="RefSeq" id="WP_088448882.1">
    <property type="nucleotide sequence ID" value="NZ_JACHXO010000001.1"/>
</dbReference>
<feature type="region of interest" description="Disordered" evidence="1">
    <location>
        <begin position="209"/>
        <end position="228"/>
    </location>
</feature>
<feature type="compositionally biased region" description="Polar residues" evidence="1">
    <location>
        <begin position="74"/>
        <end position="84"/>
    </location>
</feature>
<name>A0ABR6GN64_9BURK</name>
<evidence type="ECO:0000313" key="3">
    <source>
        <dbReference type="Proteomes" id="UP000574369"/>
    </source>
</evidence>
<reference evidence="2 3" key="1">
    <citation type="submission" date="2020-08" db="EMBL/GenBank/DDBJ databases">
        <title>Genomic Encyclopedia of Type Strains, Phase III (KMG-III): the genomes of soil and plant-associated and newly described type strains.</title>
        <authorList>
            <person name="Whitman W."/>
        </authorList>
    </citation>
    <scope>NUCLEOTIDE SEQUENCE [LARGE SCALE GENOMIC DNA]</scope>
    <source>
        <strain evidence="2 3">CECT 7247</strain>
    </source>
</reference>
<keyword evidence="3" id="KW-1185">Reference proteome</keyword>
<dbReference type="EMBL" id="JACHXO010000001">
    <property type="protein sequence ID" value="MBB3193545.1"/>
    <property type="molecule type" value="Genomic_DNA"/>
</dbReference>
<evidence type="ECO:0000313" key="2">
    <source>
        <dbReference type="EMBL" id="MBB3193545.1"/>
    </source>
</evidence>
<feature type="region of interest" description="Disordered" evidence="1">
    <location>
        <begin position="64"/>
        <end position="99"/>
    </location>
</feature>
<organism evidence="2 3">
    <name type="scientific">Roseateles terrae</name>
    <dbReference type="NCBI Taxonomy" id="431060"/>
    <lineage>
        <taxon>Bacteria</taxon>
        <taxon>Pseudomonadati</taxon>
        <taxon>Pseudomonadota</taxon>
        <taxon>Betaproteobacteria</taxon>
        <taxon>Burkholderiales</taxon>
        <taxon>Sphaerotilaceae</taxon>
        <taxon>Roseateles</taxon>
    </lineage>
</organism>